<dbReference type="GO" id="GO:0006886">
    <property type="term" value="P:intracellular protein transport"/>
    <property type="evidence" value="ECO:0007669"/>
    <property type="project" value="InterPro"/>
</dbReference>
<feature type="region of interest" description="Disordered" evidence="9">
    <location>
        <begin position="1"/>
        <end position="111"/>
    </location>
</feature>
<evidence type="ECO:0000313" key="10">
    <source>
        <dbReference type="EMBL" id="KAK9124473.1"/>
    </source>
</evidence>
<keyword evidence="6 7" id="KW-0968">Cytoplasmic vesicle</keyword>
<dbReference type="GO" id="GO:0032050">
    <property type="term" value="F:clathrin heavy chain binding"/>
    <property type="evidence" value="ECO:0007669"/>
    <property type="project" value="TreeGrafter"/>
</dbReference>
<comment type="function">
    <text evidence="1 7">Clathrin is the major protein of the polyhedral coat of coated pits and vesicles.</text>
</comment>
<feature type="compositionally biased region" description="Polar residues" evidence="9">
    <location>
        <begin position="275"/>
        <end position="284"/>
    </location>
</feature>
<feature type="coiled-coil region" evidence="8">
    <location>
        <begin position="122"/>
        <end position="157"/>
    </location>
</feature>
<organism evidence="10 11">
    <name type="scientific">Stephania japonica</name>
    <dbReference type="NCBI Taxonomy" id="461633"/>
    <lineage>
        <taxon>Eukaryota</taxon>
        <taxon>Viridiplantae</taxon>
        <taxon>Streptophyta</taxon>
        <taxon>Embryophyta</taxon>
        <taxon>Tracheophyta</taxon>
        <taxon>Spermatophyta</taxon>
        <taxon>Magnoliopsida</taxon>
        <taxon>Ranunculales</taxon>
        <taxon>Menispermaceae</taxon>
        <taxon>Menispermoideae</taxon>
        <taxon>Cissampelideae</taxon>
        <taxon>Stephania</taxon>
    </lineage>
</organism>
<evidence type="ECO:0000313" key="11">
    <source>
        <dbReference type="Proteomes" id="UP001417504"/>
    </source>
</evidence>
<dbReference type="AlphaFoldDB" id="A0AAP0J0Y3"/>
<evidence type="ECO:0000256" key="7">
    <source>
        <dbReference type="RuleBase" id="RU363137"/>
    </source>
</evidence>
<dbReference type="GO" id="GO:0005198">
    <property type="term" value="F:structural molecule activity"/>
    <property type="evidence" value="ECO:0007669"/>
    <property type="project" value="InterPro"/>
</dbReference>
<evidence type="ECO:0000256" key="6">
    <source>
        <dbReference type="ARBA" id="ARBA00023329"/>
    </source>
</evidence>
<keyword evidence="4 7" id="KW-0472">Membrane</keyword>
<evidence type="ECO:0000256" key="8">
    <source>
        <dbReference type="SAM" id="Coils"/>
    </source>
</evidence>
<evidence type="ECO:0000256" key="3">
    <source>
        <dbReference type="ARBA" id="ARBA00005263"/>
    </source>
</evidence>
<proteinExistence type="inferred from homology"/>
<feature type="region of interest" description="Disordered" evidence="9">
    <location>
        <begin position="208"/>
        <end position="290"/>
    </location>
</feature>
<evidence type="ECO:0000256" key="2">
    <source>
        <dbReference type="ARBA" id="ARBA00004180"/>
    </source>
</evidence>
<dbReference type="InterPro" id="IPR000996">
    <property type="entry name" value="Clathrin_L-chain"/>
</dbReference>
<dbReference type="Pfam" id="PF01086">
    <property type="entry name" value="Clathrin_lg_ch"/>
    <property type="match status" value="1"/>
</dbReference>
<sequence length="290" mass="32308">MSSSSFKDNDSRPAPSSNRPFDDDGYLGYDPRLPSQRFDSFTNFADDNDSVKDDEYAGPMPETPSPTSAFGAGGGFPADHQGYGPAFSPELNGKGFDEGFGEADGPVLPPPAEMVAEEGFALREWRRQNAIRLEEKEKKEKEMLNQILDEADEYKIEFHRKRAHTIETNKANNREKEKLFLSIQEKFHTEADKSYWKSIAELIPYEVPAIEKRGKKDKEKRPSIVVIQGPKPGKPTDLSRMRQVLVKLKHNPPQHMKTSPPPPPPTTKDAKSTTGAPSASNTPQNPMPAA</sequence>
<evidence type="ECO:0000256" key="4">
    <source>
        <dbReference type="ARBA" id="ARBA00023136"/>
    </source>
</evidence>
<dbReference type="GO" id="GO:0030132">
    <property type="term" value="C:clathrin coat of coated pit"/>
    <property type="evidence" value="ECO:0007669"/>
    <property type="project" value="InterPro"/>
</dbReference>
<protein>
    <recommendedName>
        <fullName evidence="7">Clathrin light chain</fullName>
    </recommendedName>
</protein>
<evidence type="ECO:0000256" key="9">
    <source>
        <dbReference type="SAM" id="MobiDB-lite"/>
    </source>
</evidence>
<comment type="caution">
    <text evidence="10">The sequence shown here is derived from an EMBL/GenBank/DDBJ whole genome shotgun (WGS) entry which is preliminary data.</text>
</comment>
<comment type="subcellular location">
    <subcellularLocation>
        <location evidence="2 7">Cytoplasmic vesicle membrane</location>
        <topology evidence="2 7">Peripheral membrane protein</topology>
        <orientation evidence="2 7">Cytoplasmic side</orientation>
    </subcellularLocation>
    <subcellularLocation>
        <location evidence="7">Membrane</location>
        <location evidence="7">Coated pit</location>
        <topology evidence="7">Peripheral membrane protein</topology>
        <orientation evidence="7">Cytoplasmic side</orientation>
    </subcellularLocation>
    <text evidence="7">Cytoplasmic face of coated pits and vesicles.</text>
</comment>
<keyword evidence="8" id="KW-0175">Coiled coil</keyword>
<evidence type="ECO:0000256" key="1">
    <source>
        <dbReference type="ARBA" id="ARBA00003913"/>
    </source>
</evidence>
<keyword evidence="5 7" id="KW-0168">Coated pit</keyword>
<feature type="compositionally biased region" description="Basic and acidic residues" evidence="9">
    <location>
        <begin position="209"/>
        <end position="222"/>
    </location>
</feature>
<dbReference type="EMBL" id="JBBNAE010000005">
    <property type="protein sequence ID" value="KAK9124473.1"/>
    <property type="molecule type" value="Genomic_DNA"/>
</dbReference>
<accession>A0AAP0J0Y3</accession>
<comment type="similarity">
    <text evidence="3 7">Belongs to the clathrin light chain family.</text>
</comment>
<reference evidence="10 11" key="1">
    <citation type="submission" date="2024-01" db="EMBL/GenBank/DDBJ databases">
        <title>Genome assemblies of Stephania.</title>
        <authorList>
            <person name="Yang L."/>
        </authorList>
    </citation>
    <scope>NUCLEOTIDE SEQUENCE [LARGE SCALE GENOMIC DNA]</scope>
    <source>
        <strain evidence="10">QJT</strain>
        <tissue evidence="10">Leaf</tissue>
    </source>
</reference>
<name>A0AAP0J0Y3_9MAGN</name>
<evidence type="ECO:0000256" key="5">
    <source>
        <dbReference type="ARBA" id="ARBA00023176"/>
    </source>
</evidence>
<dbReference type="GO" id="GO:0030130">
    <property type="term" value="C:clathrin coat of trans-Golgi network vesicle"/>
    <property type="evidence" value="ECO:0007669"/>
    <property type="project" value="InterPro"/>
</dbReference>
<gene>
    <name evidence="10" type="ORF">Sjap_014075</name>
</gene>
<keyword evidence="11" id="KW-1185">Reference proteome</keyword>
<dbReference type="PANTHER" id="PTHR10639">
    <property type="entry name" value="CLATHRIN LIGHT CHAIN"/>
    <property type="match status" value="1"/>
</dbReference>
<dbReference type="PANTHER" id="PTHR10639:SF24">
    <property type="entry name" value="CLATHRIN LIGHT CHAIN 3"/>
    <property type="match status" value="1"/>
</dbReference>
<dbReference type="Proteomes" id="UP001417504">
    <property type="component" value="Unassembled WGS sequence"/>
</dbReference>
<dbReference type="GO" id="GO:0072583">
    <property type="term" value="P:clathrin-dependent endocytosis"/>
    <property type="evidence" value="ECO:0007669"/>
    <property type="project" value="TreeGrafter"/>
</dbReference>